<dbReference type="InterPro" id="IPR006944">
    <property type="entry name" value="Phage/GTA_portal"/>
</dbReference>
<organism evidence="2">
    <name type="scientific">Caldiarchaeum subterraneum</name>
    <dbReference type="NCBI Taxonomy" id="311458"/>
    <lineage>
        <taxon>Archaea</taxon>
        <taxon>Nitrososphaerota</taxon>
        <taxon>Candidatus Caldarchaeales</taxon>
        <taxon>Candidatus Caldarchaeaceae</taxon>
        <taxon>Candidatus Caldarchaeum</taxon>
    </lineage>
</organism>
<name>A0A7C4E103_CALS0</name>
<dbReference type="EMBL" id="DTAD01000034">
    <property type="protein sequence ID" value="HGN90198.1"/>
    <property type="molecule type" value="Genomic_DNA"/>
</dbReference>
<dbReference type="EMBL" id="DRXG01000063">
    <property type="protein sequence ID" value="HHN52285.1"/>
    <property type="molecule type" value="Genomic_DNA"/>
</dbReference>
<dbReference type="Pfam" id="PF04860">
    <property type="entry name" value="Phage_portal"/>
    <property type="match status" value="1"/>
</dbReference>
<proteinExistence type="predicted"/>
<comment type="caution">
    <text evidence="2">The sequence shown here is derived from an EMBL/GenBank/DDBJ whole genome shotgun (WGS) entry which is preliminary data.</text>
</comment>
<evidence type="ECO:0000313" key="1">
    <source>
        <dbReference type="EMBL" id="HGL40561.1"/>
    </source>
</evidence>
<accession>A0A7C4E103</accession>
<dbReference type="AlphaFoldDB" id="A0A7C4E103"/>
<evidence type="ECO:0000313" key="3">
    <source>
        <dbReference type="EMBL" id="HHN52285.1"/>
    </source>
</evidence>
<reference evidence="2" key="1">
    <citation type="journal article" date="2020" name="mSystems">
        <title>Genome- and Community-Level Interaction Insights into Carbon Utilization and Element Cycling Functions of Hydrothermarchaeota in Hydrothermal Sediment.</title>
        <authorList>
            <person name="Zhou Z."/>
            <person name="Liu Y."/>
            <person name="Xu W."/>
            <person name="Pan J."/>
            <person name="Luo Z.H."/>
            <person name="Li M."/>
        </authorList>
    </citation>
    <scope>NUCLEOTIDE SEQUENCE [LARGE SCALE GENOMIC DNA]</scope>
    <source>
        <strain evidence="3">SpSt-1073</strain>
        <strain evidence="2">SpSt-613</strain>
        <strain evidence="1">SpSt-669</strain>
    </source>
</reference>
<sequence>MPSASPSQLNSLRELRKRTQVSAMSFFRKILSRPKAFASTMPGFYGRLGEPKPLDQLKLLELAEGDTDVRACLDAVVDAVTANGWYVVGEENARKIVEEWLRTREDEFFFFLRNLVLTTLIFDESYIECVSDFPRVIAPWTMQVVRDDYGVVKEYVQQTTRVVRFSPDEIVHVVLHPLADRTYGTPKLASLARILLAKREAELFLFQVFMRKGVLSKAIVLKHGDETTFNRLKAVLESARPGDNLLLMGEIDVKTLSQPVEDLRVVELLEEFRQRILAVLRVPPIVYGVIQGLNLETSRNQMTTFAQYIKSLQKIFGAALTLVLKRVIGVDGFSFRLVEWMNPEQETAMHVERVKAGIETVEEARRAMGLGAIEGEKP</sequence>
<dbReference type="EMBL" id="DTCM01000032">
    <property type="protein sequence ID" value="HGL40561.1"/>
    <property type="molecule type" value="Genomic_DNA"/>
</dbReference>
<protein>
    <submittedName>
        <fullName evidence="2">Phage portal protein</fullName>
    </submittedName>
</protein>
<evidence type="ECO:0000313" key="2">
    <source>
        <dbReference type="EMBL" id="HGN90198.1"/>
    </source>
</evidence>
<gene>
    <name evidence="3" type="ORF">ENM30_03115</name>
    <name evidence="2" type="ORF">ENT82_03595</name>
    <name evidence="1" type="ORF">ENU43_02710</name>
</gene>